<feature type="non-terminal residue" evidence="1">
    <location>
        <position position="1"/>
    </location>
</feature>
<reference evidence="1" key="1">
    <citation type="submission" date="2022-06" db="EMBL/GenBank/DDBJ databases">
        <title>Uncovering the hologenomic basis of an extraordinary plant invasion.</title>
        <authorList>
            <person name="Bieker V.C."/>
            <person name="Martin M.D."/>
            <person name="Gilbert T."/>
            <person name="Hodgins K."/>
            <person name="Battlay P."/>
            <person name="Petersen B."/>
            <person name="Wilson J."/>
        </authorList>
    </citation>
    <scope>NUCLEOTIDE SEQUENCE</scope>
    <source>
        <strain evidence="1">AA19_3_7</strain>
        <tissue evidence="1">Leaf</tissue>
    </source>
</reference>
<name>A0AAD5GU37_AMBAR</name>
<gene>
    <name evidence="1" type="ORF">M8C21_015495</name>
</gene>
<accession>A0AAD5GU37</accession>
<dbReference type="Gene3D" id="3.75.10.10">
    <property type="entry name" value="L-arginine/glycine Amidinotransferase, Chain A"/>
    <property type="match status" value="1"/>
</dbReference>
<dbReference type="Proteomes" id="UP001206925">
    <property type="component" value="Unassembled WGS sequence"/>
</dbReference>
<proteinExistence type="predicted"/>
<dbReference type="SUPFAM" id="SSF55909">
    <property type="entry name" value="Pentein"/>
    <property type="match status" value="1"/>
</dbReference>
<dbReference type="AlphaFoldDB" id="A0AAD5GU37"/>
<evidence type="ECO:0000313" key="1">
    <source>
        <dbReference type="EMBL" id="KAI7751873.1"/>
    </source>
</evidence>
<organism evidence="1 2">
    <name type="scientific">Ambrosia artemisiifolia</name>
    <name type="common">Common ragweed</name>
    <dbReference type="NCBI Taxonomy" id="4212"/>
    <lineage>
        <taxon>Eukaryota</taxon>
        <taxon>Viridiplantae</taxon>
        <taxon>Streptophyta</taxon>
        <taxon>Embryophyta</taxon>
        <taxon>Tracheophyta</taxon>
        <taxon>Spermatophyta</taxon>
        <taxon>Magnoliopsida</taxon>
        <taxon>eudicotyledons</taxon>
        <taxon>Gunneridae</taxon>
        <taxon>Pentapetalae</taxon>
        <taxon>asterids</taxon>
        <taxon>campanulids</taxon>
        <taxon>Asterales</taxon>
        <taxon>Asteraceae</taxon>
        <taxon>Asteroideae</taxon>
        <taxon>Heliantheae alliance</taxon>
        <taxon>Heliantheae</taxon>
        <taxon>Ambrosia</taxon>
    </lineage>
</organism>
<dbReference type="EMBL" id="JAMZMK010005795">
    <property type="protein sequence ID" value="KAI7751873.1"/>
    <property type="molecule type" value="Genomic_DNA"/>
</dbReference>
<sequence length="68" mass="7880">DDLTTEIKNMEKVLYMYLEGLQFENSCEIGLFTKLTNSYCLVANEGSDSFYREYVAAGHPLELSYWPQ</sequence>
<evidence type="ECO:0000313" key="2">
    <source>
        <dbReference type="Proteomes" id="UP001206925"/>
    </source>
</evidence>
<feature type="non-terminal residue" evidence="1">
    <location>
        <position position="68"/>
    </location>
</feature>
<protein>
    <submittedName>
        <fullName evidence="1">Uncharacterized protein</fullName>
    </submittedName>
</protein>
<keyword evidence="2" id="KW-1185">Reference proteome</keyword>
<comment type="caution">
    <text evidence="1">The sequence shown here is derived from an EMBL/GenBank/DDBJ whole genome shotgun (WGS) entry which is preliminary data.</text>
</comment>